<dbReference type="PANTHER" id="PTHR43591">
    <property type="entry name" value="METHYLTRANSFERASE"/>
    <property type="match status" value="1"/>
</dbReference>
<name>A0A5J5IKZ2_9BACT</name>
<dbReference type="AlphaFoldDB" id="A0A5J5IKZ2"/>
<dbReference type="Pfam" id="PF08241">
    <property type="entry name" value="Methyltransf_11"/>
    <property type="match status" value="1"/>
</dbReference>
<reference evidence="2 3" key="1">
    <citation type="submission" date="2019-09" db="EMBL/GenBank/DDBJ databases">
        <title>Draft genome sequence of Ginsengibacter sp. BR5-29.</title>
        <authorList>
            <person name="Im W.-T."/>
        </authorList>
    </citation>
    <scope>NUCLEOTIDE SEQUENCE [LARGE SCALE GENOMIC DNA]</scope>
    <source>
        <strain evidence="2 3">BR5-29</strain>
    </source>
</reference>
<sequence>MGSLQIDFTFLYFCAPMQVEYNTPPKAVIKGENKDIYLFSTAGENISDMVVRDFGLEWMKFKDYSDKDIRSLAIMYFDILDDTIINKNTYALDIGCGTGRWTKYLSDRLGFIEAIDPSNAVIAADHLLRNVDNVRISKAAVETIPFDDETFDFVMSIGVLHHIPDTQKAMMDCVKKVKRGGYFYVYLYHNLDGTGRLKKMIFRCSETLRRFVSKLPPMTKKFACNFLAVTTYLPFVFAGRLLRFFGLDSIAKRLPLSDYQNKSFFIIRNDALDKYGTTLEQRFSRDEVITLMRKSGLGDIVVSPSSPYYHAIGKKM</sequence>
<gene>
    <name evidence="2" type="ORF">FW778_07200</name>
</gene>
<dbReference type="PANTHER" id="PTHR43591:SF109">
    <property type="entry name" value="METHYLTRANSFERASE TYPE 11 DOMAIN-CONTAINING PROTEIN"/>
    <property type="match status" value="1"/>
</dbReference>
<proteinExistence type="predicted"/>
<dbReference type="GO" id="GO:0008757">
    <property type="term" value="F:S-adenosylmethionine-dependent methyltransferase activity"/>
    <property type="evidence" value="ECO:0007669"/>
    <property type="project" value="InterPro"/>
</dbReference>
<comment type="caution">
    <text evidence="2">The sequence shown here is derived from an EMBL/GenBank/DDBJ whole genome shotgun (WGS) entry which is preliminary data.</text>
</comment>
<keyword evidence="2" id="KW-0808">Transferase</keyword>
<organism evidence="2 3">
    <name type="scientific">Ginsengibacter hankyongi</name>
    <dbReference type="NCBI Taxonomy" id="2607284"/>
    <lineage>
        <taxon>Bacteria</taxon>
        <taxon>Pseudomonadati</taxon>
        <taxon>Bacteroidota</taxon>
        <taxon>Chitinophagia</taxon>
        <taxon>Chitinophagales</taxon>
        <taxon>Chitinophagaceae</taxon>
        <taxon>Ginsengibacter</taxon>
    </lineage>
</organism>
<evidence type="ECO:0000259" key="1">
    <source>
        <dbReference type="Pfam" id="PF08241"/>
    </source>
</evidence>
<protein>
    <submittedName>
        <fullName evidence="2">Class I SAM-dependent methyltransferase</fullName>
    </submittedName>
</protein>
<dbReference type="Gene3D" id="3.40.50.150">
    <property type="entry name" value="Vaccinia Virus protein VP39"/>
    <property type="match status" value="1"/>
</dbReference>
<feature type="domain" description="Methyltransferase type 11" evidence="1">
    <location>
        <begin position="92"/>
        <end position="185"/>
    </location>
</feature>
<dbReference type="InterPro" id="IPR013216">
    <property type="entry name" value="Methyltransf_11"/>
</dbReference>
<dbReference type="SUPFAM" id="SSF53335">
    <property type="entry name" value="S-adenosyl-L-methionine-dependent methyltransferases"/>
    <property type="match status" value="1"/>
</dbReference>
<dbReference type="GO" id="GO:0032259">
    <property type="term" value="P:methylation"/>
    <property type="evidence" value="ECO:0007669"/>
    <property type="project" value="UniProtKB-KW"/>
</dbReference>
<dbReference type="Proteomes" id="UP000326903">
    <property type="component" value="Unassembled WGS sequence"/>
</dbReference>
<dbReference type="RefSeq" id="WP_150413924.1">
    <property type="nucleotide sequence ID" value="NZ_VYQF01000001.1"/>
</dbReference>
<evidence type="ECO:0000313" key="3">
    <source>
        <dbReference type="Proteomes" id="UP000326903"/>
    </source>
</evidence>
<keyword evidence="3" id="KW-1185">Reference proteome</keyword>
<dbReference type="CDD" id="cd02440">
    <property type="entry name" value="AdoMet_MTases"/>
    <property type="match status" value="1"/>
</dbReference>
<dbReference type="InterPro" id="IPR029063">
    <property type="entry name" value="SAM-dependent_MTases_sf"/>
</dbReference>
<evidence type="ECO:0000313" key="2">
    <source>
        <dbReference type="EMBL" id="KAA9041795.1"/>
    </source>
</evidence>
<dbReference type="EMBL" id="VYQF01000001">
    <property type="protein sequence ID" value="KAA9041795.1"/>
    <property type="molecule type" value="Genomic_DNA"/>
</dbReference>
<keyword evidence="2" id="KW-0489">Methyltransferase</keyword>
<accession>A0A5J5IKZ2</accession>